<evidence type="ECO:0000313" key="3">
    <source>
        <dbReference type="Proteomes" id="UP000195521"/>
    </source>
</evidence>
<feature type="region of interest" description="Disordered" evidence="1">
    <location>
        <begin position="1159"/>
        <end position="1179"/>
    </location>
</feature>
<feature type="region of interest" description="Disordered" evidence="1">
    <location>
        <begin position="772"/>
        <end position="857"/>
    </location>
</feature>
<sequence length="1538" mass="182087">MYNKFHDMDQQKNRRSKQRDARNYDFKKTGKSFKYKKNELKKRGFGINKSWKNKINHTYGGGEKKGNRKRFNNNNNGNKDYINRSGSNVATVTTTGTMSNRKPICDFEHMLDNVVENKISLKKTDEHFILNLKKLYDINQYWFSLKKNMERIVSKYVLKKKKKNLQYDNINFYIKKLKKRQKKKEKTNENDETFVNEDQEQKYQPESSQQKLLFLNPEDILFQFDEENKENTLNCKIWKKKIKHLLKKRISSCEEKSTTTSQSVDEYTEKPRIIDISNIPICLKQLYDLGNEYKDSNNNSMEMNNTTTNNNNYHRGNKIKLKLLLKRKLNMSSIYSLLYDIGLNLMYEYYTIYIKKYSEDDEKIHLEIIHNKSNIFSDRINNMVVLFKKNPLVYIMYIKVLLDFYKKREDVFIKKSILECLKHVFIFVLPNENLETVEENNKTVMNYILNILFNRFNFKEYNFSSYYFFLNSLLYIYAFENYTKKLFLQYIYILKNGIYSSIPSVFFVSANNLNEFCLKKKENKFANLNILLDGYITINKGNPLLLNILKHIITIDYMKRYVMFYCFEQILSNLRLCVEQIVQSLKIGDKENIINEKLKKEIVSMNRCLYVLYKMKTNSFNDITENIIYFTTYIFEMFSKNVFELNDKKNILLKEWSIEKMSYIKYVPIDTENWENKKEAKNGIRCATNVNLGTENSCHGNKDSGANKICTRELEERSRNGELYKKENAPNCSNGNATNLMGMLRNFQTVPNDNSWSMGSTKETNMIISEDLQEDKNKKHSKRHCDEGEMKRETEERVEDGEMRELKGRGSKNWLQNGYLNGVQNWPQNERQNEPQNEHQNGPQNGRKHEDGKKKTTEETLLHKQCLYGYLSKTILKLLSSILVNNIYFIIYNRCILLKNKNGKETGSDDRPSEDKYLHSLNFLSLLKIIKSVESYKIKINFLTIMFLLLYSSNQIDDNIYCYFYSILKNMNYYENEHTYNFYGLLTVLILTDRNLIRNVSFIKRIFQRSIHSKESCTHLFSLMMIRYLVFKKNILMKFLYNDENILYTHNLDYVKNSYIVKFNKYHKGEKNVLVNDKIFLYDESVNNPLDANSVLTHFYEFYNFSSMLNDNFKNVLFEFRNITIFNYNFIQMKKYSQHKNSLSYNGFLNSRPLLRNSCEKTNTTDNSAKENLNGSAGSGGSLLVDDKQLSNNADLFEKNCNERISGGSILGIKDTDKQIDQHIMDNGNGIERGHNNNSYEKDHDDDIVINIRNNRQWRRKKQINDHTNELNEGEINSVLLPPTKNEATINHQANNFTQHYPNQYPPEPPMNLYDCSNSYYHMYDYQAKDVINILDKLSLEYKNAQQQVNMLNIFNNFIHDSCINEKSEGKEEIKNQQRFKLMNNPYQKYFYDILNTYNNNSFKKFKDKYQIKRKKQEAGEREGASKSNDIDNDDDHDDDGSGSLIDEEQEEDDFLDDYIAKNFDIGKDLDDDMDSPNKMSHKKKKRKKSEQDNFSKDKNFKKNSKKKKAQPSDAPTDGVMEFSDFAKLKSKKKGRIS</sequence>
<feature type="compositionally biased region" description="Polar residues" evidence="1">
    <location>
        <begin position="1160"/>
        <end position="1171"/>
    </location>
</feature>
<feature type="compositionally biased region" description="Basic and acidic residues" evidence="1">
    <location>
        <begin position="847"/>
        <end position="857"/>
    </location>
</feature>
<proteinExistence type="predicted"/>
<accession>A0A1Y1JJ26</accession>
<dbReference type="Proteomes" id="UP000195521">
    <property type="component" value="Unassembled WGS sequence"/>
</dbReference>
<evidence type="ECO:0000313" key="2">
    <source>
        <dbReference type="EMBL" id="GAW82509.1"/>
    </source>
</evidence>
<gene>
    <name evidence="2" type="ORF">PGO_125070</name>
</gene>
<feature type="compositionally biased region" description="Polar residues" evidence="1">
    <location>
        <begin position="813"/>
        <end position="830"/>
    </location>
</feature>
<feature type="region of interest" description="Disordered" evidence="1">
    <location>
        <begin position="56"/>
        <end position="84"/>
    </location>
</feature>
<evidence type="ECO:0008006" key="4">
    <source>
        <dbReference type="Google" id="ProtNLM"/>
    </source>
</evidence>
<dbReference type="RefSeq" id="XP_028545098.1">
    <property type="nucleotide sequence ID" value="XM_028689297.1"/>
</dbReference>
<feature type="region of interest" description="Disordered" evidence="1">
    <location>
        <begin position="1"/>
        <end position="28"/>
    </location>
</feature>
<reference evidence="3" key="1">
    <citation type="submission" date="2017-04" db="EMBL/GenBank/DDBJ databases">
        <title>Plasmodium gonderi genome.</title>
        <authorList>
            <person name="Arisue N."/>
            <person name="Honma H."/>
            <person name="Kawai S."/>
            <person name="Tougan T."/>
            <person name="Tanabe K."/>
            <person name="Horii T."/>
        </authorList>
    </citation>
    <scope>NUCLEOTIDE SEQUENCE [LARGE SCALE GENOMIC DNA]</scope>
    <source>
        <strain evidence="3">ATCC 30045</strain>
    </source>
</reference>
<protein>
    <recommendedName>
        <fullName evidence="4">Large ribosomal subunit nuclear export factor</fullName>
    </recommendedName>
</protein>
<keyword evidence="3" id="KW-1185">Reference proteome</keyword>
<dbReference type="OrthoDB" id="371793at2759"/>
<evidence type="ECO:0000256" key="1">
    <source>
        <dbReference type="SAM" id="MobiDB-lite"/>
    </source>
</evidence>
<feature type="region of interest" description="Disordered" evidence="1">
    <location>
        <begin position="181"/>
        <end position="201"/>
    </location>
</feature>
<feature type="compositionally biased region" description="Basic residues" evidence="1">
    <location>
        <begin position="1480"/>
        <end position="1489"/>
    </location>
</feature>
<feature type="compositionally biased region" description="Basic residues" evidence="1">
    <location>
        <begin position="1529"/>
        <end position="1538"/>
    </location>
</feature>
<feature type="region of interest" description="Disordered" evidence="1">
    <location>
        <begin position="1414"/>
        <end position="1445"/>
    </location>
</feature>
<feature type="region of interest" description="Disordered" evidence="1">
    <location>
        <begin position="1466"/>
        <end position="1538"/>
    </location>
</feature>
<dbReference type="OMA" id="FNFKEYN"/>
<feature type="compositionally biased region" description="Acidic residues" evidence="1">
    <location>
        <begin position="1431"/>
        <end position="1445"/>
    </location>
</feature>
<feature type="compositionally biased region" description="Basic and acidic residues" evidence="1">
    <location>
        <begin position="1490"/>
        <end position="1501"/>
    </location>
</feature>
<feature type="compositionally biased region" description="Basic and acidic residues" evidence="1">
    <location>
        <begin position="784"/>
        <end position="808"/>
    </location>
</feature>
<organism evidence="2 3">
    <name type="scientific">Plasmodium gonderi</name>
    <dbReference type="NCBI Taxonomy" id="77519"/>
    <lineage>
        <taxon>Eukaryota</taxon>
        <taxon>Sar</taxon>
        <taxon>Alveolata</taxon>
        <taxon>Apicomplexa</taxon>
        <taxon>Aconoidasida</taxon>
        <taxon>Haemosporida</taxon>
        <taxon>Plasmodiidae</taxon>
        <taxon>Plasmodium</taxon>
        <taxon>Plasmodium (Plasmodium)</taxon>
    </lineage>
</organism>
<dbReference type="EMBL" id="BDQF01000013">
    <property type="protein sequence ID" value="GAW82509.1"/>
    <property type="molecule type" value="Genomic_DNA"/>
</dbReference>
<name>A0A1Y1JJ26_PLAGO</name>
<comment type="caution">
    <text evidence="2">The sequence shown here is derived from an EMBL/GenBank/DDBJ whole genome shotgun (WGS) entry which is preliminary data.</text>
</comment>
<dbReference type="GeneID" id="39749246"/>